<dbReference type="InterPro" id="IPR001138">
    <property type="entry name" value="Zn2Cys6_DnaBD"/>
</dbReference>
<evidence type="ECO:0000313" key="4">
    <source>
        <dbReference type="EMBL" id="KIM94413.1"/>
    </source>
</evidence>
<feature type="domain" description="Zn(2)-C6 fungal-type" evidence="3">
    <location>
        <begin position="5"/>
        <end position="49"/>
    </location>
</feature>
<dbReference type="HOGENOM" id="CLU_016574_6_0_1"/>
<dbReference type="Proteomes" id="UP000054321">
    <property type="component" value="Unassembled WGS sequence"/>
</dbReference>
<keyword evidence="2" id="KW-0539">Nucleus</keyword>
<proteinExistence type="predicted"/>
<dbReference type="PANTHER" id="PTHR31668:SF20">
    <property type="entry name" value="ZN(II)2CYS6 TRANSCRIPTION FACTOR (EUROFUNG)"/>
    <property type="match status" value="1"/>
</dbReference>
<name>A0A0C3C696_OIDMZ</name>
<dbReference type="AlphaFoldDB" id="A0A0C3C696"/>
<dbReference type="InParanoid" id="A0A0C3C696"/>
<dbReference type="Pfam" id="PF00172">
    <property type="entry name" value="Zn_clus"/>
    <property type="match status" value="1"/>
</dbReference>
<feature type="non-terminal residue" evidence="4">
    <location>
        <position position="395"/>
    </location>
</feature>
<dbReference type="GO" id="GO:0006351">
    <property type="term" value="P:DNA-templated transcription"/>
    <property type="evidence" value="ECO:0007669"/>
    <property type="project" value="InterPro"/>
</dbReference>
<dbReference type="EMBL" id="KN832890">
    <property type="protein sequence ID" value="KIM94413.1"/>
    <property type="molecule type" value="Genomic_DNA"/>
</dbReference>
<dbReference type="STRING" id="913774.A0A0C3C696"/>
<dbReference type="InterPro" id="IPR050797">
    <property type="entry name" value="Carb_Metab_Trans_Reg"/>
</dbReference>
<reference evidence="4 5" key="1">
    <citation type="submission" date="2014-04" db="EMBL/GenBank/DDBJ databases">
        <authorList>
            <consortium name="DOE Joint Genome Institute"/>
            <person name="Kuo A."/>
            <person name="Martino E."/>
            <person name="Perotto S."/>
            <person name="Kohler A."/>
            <person name="Nagy L.G."/>
            <person name="Floudas D."/>
            <person name="Copeland A."/>
            <person name="Barry K.W."/>
            <person name="Cichocki N."/>
            <person name="Veneault-Fourrey C."/>
            <person name="LaButti K."/>
            <person name="Lindquist E.A."/>
            <person name="Lipzen A."/>
            <person name="Lundell T."/>
            <person name="Morin E."/>
            <person name="Murat C."/>
            <person name="Sun H."/>
            <person name="Tunlid A."/>
            <person name="Henrissat B."/>
            <person name="Grigoriev I.V."/>
            <person name="Hibbett D.S."/>
            <person name="Martin F."/>
            <person name="Nordberg H.P."/>
            <person name="Cantor M.N."/>
            <person name="Hua S.X."/>
        </authorList>
    </citation>
    <scope>NUCLEOTIDE SEQUENCE [LARGE SCALE GENOMIC DNA]</scope>
    <source>
        <strain evidence="4 5">Zn</strain>
    </source>
</reference>
<dbReference type="SUPFAM" id="SSF57701">
    <property type="entry name" value="Zn2/Cys6 DNA-binding domain"/>
    <property type="match status" value="1"/>
</dbReference>
<dbReference type="PROSITE" id="PS50048">
    <property type="entry name" value="ZN2_CY6_FUNGAL_2"/>
    <property type="match status" value="1"/>
</dbReference>
<dbReference type="SMART" id="SM00066">
    <property type="entry name" value="GAL4"/>
    <property type="match status" value="1"/>
</dbReference>
<dbReference type="CDD" id="cd00067">
    <property type="entry name" value="GAL4"/>
    <property type="match status" value="1"/>
</dbReference>
<dbReference type="Pfam" id="PF04082">
    <property type="entry name" value="Fungal_trans"/>
    <property type="match status" value="1"/>
</dbReference>
<protein>
    <recommendedName>
        <fullName evidence="3">Zn(2)-C6 fungal-type domain-containing protein</fullName>
    </recommendedName>
</protein>
<reference evidence="5" key="2">
    <citation type="submission" date="2015-01" db="EMBL/GenBank/DDBJ databases">
        <title>Evolutionary Origins and Diversification of the Mycorrhizal Mutualists.</title>
        <authorList>
            <consortium name="DOE Joint Genome Institute"/>
            <consortium name="Mycorrhizal Genomics Consortium"/>
            <person name="Kohler A."/>
            <person name="Kuo A."/>
            <person name="Nagy L.G."/>
            <person name="Floudas D."/>
            <person name="Copeland A."/>
            <person name="Barry K.W."/>
            <person name="Cichocki N."/>
            <person name="Veneault-Fourrey C."/>
            <person name="LaButti K."/>
            <person name="Lindquist E.A."/>
            <person name="Lipzen A."/>
            <person name="Lundell T."/>
            <person name="Morin E."/>
            <person name="Murat C."/>
            <person name="Riley R."/>
            <person name="Ohm R."/>
            <person name="Sun H."/>
            <person name="Tunlid A."/>
            <person name="Henrissat B."/>
            <person name="Grigoriev I.V."/>
            <person name="Hibbett D.S."/>
            <person name="Martin F."/>
        </authorList>
    </citation>
    <scope>NUCLEOTIDE SEQUENCE [LARGE SCALE GENOMIC DNA]</scope>
    <source>
        <strain evidence="5">Zn</strain>
    </source>
</reference>
<sequence>KVRQACDSCHDKKIRCDASMPCGNCEASELPSFQPSPLIPIDIIKSCVSAFFALKYPIMPILDRNETYAILSHLHDSPENYGLITALCAVVILQPEALELPVDGVSLDLANAPSSQMFIQETLRARQYSNYIEEPTLVSIHTSFFLFAALFCVNKDHSAWFYLREAATLLQVQHLHEEATYTKMLDEIYATRCRRTFWLLFITERAYALQRNRPLTLKSTINLPTVDPGPEAIILHGFLDLVSLFQYFDDTFISLWNHSSTHSAIPPHRFIHLQDILSFALPDISQRTEIQQADLLVTRQWLKTMVWQLCVARSFLSSATTHECMSFDYPIAISRDIAAISHLLPAKAFEAHGVGILEKVFDVGCSLADVLLLHADSIPISGREIGPRDYLMELV</sequence>
<evidence type="ECO:0000313" key="5">
    <source>
        <dbReference type="Proteomes" id="UP000054321"/>
    </source>
</evidence>
<dbReference type="Gene3D" id="4.10.240.10">
    <property type="entry name" value="Zn(2)-C6 fungal-type DNA-binding domain"/>
    <property type="match status" value="1"/>
</dbReference>
<dbReference type="InterPro" id="IPR036864">
    <property type="entry name" value="Zn2-C6_fun-type_DNA-bd_sf"/>
</dbReference>
<evidence type="ECO:0000256" key="2">
    <source>
        <dbReference type="ARBA" id="ARBA00023242"/>
    </source>
</evidence>
<keyword evidence="5" id="KW-1185">Reference proteome</keyword>
<feature type="non-terminal residue" evidence="4">
    <location>
        <position position="1"/>
    </location>
</feature>
<dbReference type="GO" id="GO:0003677">
    <property type="term" value="F:DNA binding"/>
    <property type="evidence" value="ECO:0007669"/>
    <property type="project" value="InterPro"/>
</dbReference>
<dbReference type="OrthoDB" id="271595at2759"/>
<evidence type="ECO:0000259" key="3">
    <source>
        <dbReference type="PROSITE" id="PS50048"/>
    </source>
</evidence>
<dbReference type="CDD" id="cd12148">
    <property type="entry name" value="fungal_TF_MHR"/>
    <property type="match status" value="1"/>
</dbReference>
<organism evidence="4 5">
    <name type="scientific">Oidiodendron maius (strain Zn)</name>
    <dbReference type="NCBI Taxonomy" id="913774"/>
    <lineage>
        <taxon>Eukaryota</taxon>
        <taxon>Fungi</taxon>
        <taxon>Dikarya</taxon>
        <taxon>Ascomycota</taxon>
        <taxon>Pezizomycotina</taxon>
        <taxon>Leotiomycetes</taxon>
        <taxon>Leotiomycetes incertae sedis</taxon>
        <taxon>Myxotrichaceae</taxon>
        <taxon>Oidiodendron</taxon>
    </lineage>
</organism>
<keyword evidence="1" id="KW-0479">Metal-binding</keyword>
<dbReference type="GO" id="GO:0000981">
    <property type="term" value="F:DNA-binding transcription factor activity, RNA polymerase II-specific"/>
    <property type="evidence" value="ECO:0007669"/>
    <property type="project" value="InterPro"/>
</dbReference>
<accession>A0A0C3C696</accession>
<dbReference type="GO" id="GO:0008270">
    <property type="term" value="F:zinc ion binding"/>
    <property type="evidence" value="ECO:0007669"/>
    <property type="project" value="InterPro"/>
</dbReference>
<evidence type="ECO:0000256" key="1">
    <source>
        <dbReference type="ARBA" id="ARBA00022723"/>
    </source>
</evidence>
<dbReference type="PANTHER" id="PTHR31668">
    <property type="entry name" value="GLUCOSE TRANSPORT TRANSCRIPTION REGULATOR RGT1-RELATED-RELATED"/>
    <property type="match status" value="1"/>
</dbReference>
<gene>
    <name evidence="4" type="ORF">OIDMADRAFT_97012</name>
</gene>
<dbReference type="InterPro" id="IPR007219">
    <property type="entry name" value="XnlR_reg_dom"/>
</dbReference>